<organism evidence="2">
    <name type="scientific">Trypanosoma vivax (strain Y486)</name>
    <dbReference type="NCBI Taxonomy" id="1055687"/>
    <lineage>
        <taxon>Eukaryota</taxon>
        <taxon>Discoba</taxon>
        <taxon>Euglenozoa</taxon>
        <taxon>Kinetoplastea</taxon>
        <taxon>Metakinetoplastina</taxon>
        <taxon>Trypanosomatida</taxon>
        <taxon>Trypanosomatidae</taxon>
        <taxon>Trypanosoma</taxon>
        <taxon>Duttonella</taxon>
    </lineage>
</organism>
<evidence type="ECO:0000313" key="2">
    <source>
        <dbReference type="EMBL" id="CCC51595.1"/>
    </source>
</evidence>
<sequence>MSGASPGFMPPLTHHNRNKMLGRIRPQHKSVLQHSVITFGSTEAGNRTVPFDSVVEGVRTGEERVLPKESDKQRRCSDELDSANRRVQQLGIELQQALEKLRQKAVHEQKLKRMVSIYELRLEEAATRQHLIVEGLFLSMAMCWSYWSGRSGDLRRVLDQLESERDEAASALKSARAENMQLVDKLRDCDAFRLENGGLKLQVSRLEDEVKRLRAVVSKMEWDRGENELSFSSKQCKLESDLMRAQEEVQRLSCKLKEAQDEKTALDVMTEQVRLFVQLICQPNFFVVKDATLQPVDRNRAEPTGYVLVPLTVLLQGFSLLPTDDRDAVIESYKVHLP</sequence>
<accession>G0U6U0</accession>
<dbReference type="EMBL" id="HE573026">
    <property type="protein sequence ID" value="CCC51595.1"/>
    <property type="molecule type" value="Genomic_DNA"/>
</dbReference>
<gene>
    <name evidence="2" type="ORF">TVY486_1006440</name>
</gene>
<name>G0U6U0_TRYVY</name>
<keyword evidence="1" id="KW-0175">Coiled coil</keyword>
<reference evidence="2" key="1">
    <citation type="journal article" date="2012" name="Proc. Natl. Acad. Sci. U.S.A.">
        <title>Antigenic diversity is generated by distinct evolutionary mechanisms in African trypanosome species.</title>
        <authorList>
            <person name="Jackson A.P."/>
            <person name="Berry A."/>
            <person name="Aslett M."/>
            <person name="Allison H.C."/>
            <person name="Burton P."/>
            <person name="Vavrova-Anderson J."/>
            <person name="Brown R."/>
            <person name="Browne H."/>
            <person name="Corton N."/>
            <person name="Hauser H."/>
            <person name="Gamble J."/>
            <person name="Gilderthorp R."/>
            <person name="Marcello L."/>
            <person name="McQuillan J."/>
            <person name="Otto T.D."/>
            <person name="Quail M.A."/>
            <person name="Sanders M.J."/>
            <person name="van Tonder A."/>
            <person name="Ginger M.L."/>
            <person name="Field M.C."/>
            <person name="Barry J.D."/>
            <person name="Hertz-Fowler C."/>
            <person name="Berriman M."/>
        </authorList>
    </citation>
    <scope>NUCLEOTIDE SEQUENCE</scope>
    <source>
        <strain evidence="2">Y486</strain>
    </source>
</reference>
<evidence type="ECO:0000256" key="1">
    <source>
        <dbReference type="SAM" id="Coils"/>
    </source>
</evidence>
<dbReference type="AlphaFoldDB" id="G0U6U0"/>
<dbReference type="VEuPathDB" id="TriTrypDB:TvY486_1006440"/>
<proteinExistence type="predicted"/>
<feature type="coiled-coil region" evidence="1">
    <location>
        <begin position="158"/>
        <end position="269"/>
    </location>
</feature>
<protein>
    <submittedName>
        <fullName evidence="2">Uncharacterized protein</fullName>
    </submittedName>
</protein>